<evidence type="ECO:0008006" key="3">
    <source>
        <dbReference type="Google" id="ProtNLM"/>
    </source>
</evidence>
<keyword evidence="2" id="KW-1185">Reference proteome</keyword>
<evidence type="ECO:0000313" key="1">
    <source>
        <dbReference type="EMBL" id="MFC4198662.1"/>
    </source>
</evidence>
<protein>
    <recommendedName>
        <fullName evidence="3">Bacteriocin-type signal sequence-containing protein</fullName>
    </recommendedName>
</protein>
<dbReference type="RefSeq" id="WP_378962685.1">
    <property type="nucleotide sequence ID" value="NZ_JBHRXC010000016.1"/>
</dbReference>
<accession>A0ABV8NR24</accession>
<proteinExistence type="predicted"/>
<reference evidence="2" key="1">
    <citation type="journal article" date="2019" name="Int. J. Syst. Evol. Microbiol.">
        <title>The Global Catalogue of Microorganisms (GCM) 10K type strain sequencing project: providing services to taxonomists for standard genome sequencing and annotation.</title>
        <authorList>
            <consortium name="The Broad Institute Genomics Platform"/>
            <consortium name="The Broad Institute Genome Sequencing Center for Infectious Disease"/>
            <person name="Wu L."/>
            <person name="Ma J."/>
        </authorList>
    </citation>
    <scope>NUCLEOTIDE SEQUENCE [LARGE SCALE GENOMIC DNA]</scope>
    <source>
        <strain evidence="2">CCM 8689</strain>
    </source>
</reference>
<comment type="caution">
    <text evidence="1">The sequence shown here is derived from an EMBL/GenBank/DDBJ whole genome shotgun (WGS) entry which is preliminary data.</text>
</comment>
<name>A0ABV8NR24_9SPHI</name>
<gene>
    <name evidence="1" type="ORF">ACFOUY_18295</name>
</gene>
<dbReference type="EMBL" id="JBHSBY010000141">
    <property type="protein sequence ID" value="MFC4198662.1"/>
    <property type="molecule type" value="Genomic_DNA"/>
</dbReference>
<dbReference type="Proteomes" id="UP001595792">
    <property type="component" value="Unassembled WGS sequence"/>
</dbReference>
<evidence type="ECO:0000313" key="2">
    <source>
        <dbReference type="Proteomes" id="UP001595792"/>
    </source>
</evidence>
<organism evidence="1 2">
    <name type="scientific">Pedobacter jamesrossensis</name>
    <dbReference type="NCBI Taxonomy" id="1908238"/>
    <lineage>
        <taxon>Bacteria</taxon>
        <taxon>Pseudomonadati</taxon>
        <taxon>Bacteroidota</taxon>
        <taxon>Sphingobacteriia</taxon>
        <taxon>Sphingobacteriales</taxon>
        <taxon>Sphingobacteriaceae</taxon>
        <taxon>Pedobacter</taxon>
    </lineage>
</organism>
<sequence>MKTANLLSRAEMKNVMGGLYPVGTPGGNNGNPCAAGGACDTEGGWVGHDNNGDYNIGNCNGAPGCHNYCSVPGGQEFWC</sequence>